<evidence type="ECO:0000313" key="3">
    <source>
        <dbReference type="EMBL" id="ARU57866.1"/>
    </source>
</evidence>
<evidence type="ECO:0000313" key="4">
    <source>
        <dbReference type="Proteomes" id="UP000196027"/>
    </source>
</evidence>
<dbReference type="OrthoDB" id="8595817at2"/>
<name>A0A1Y0IDK9_9GAMM</name>
<keyword evidence="4" id="KW-1185">Reference proteome</keyword>
<feature type="domain" description="WYL" evidence="1">
    <location>
        <begin position="172"/>
        <end position="248"/>
    </location>
</feature>
<proteinExistence type="predicted"/>
<feature type="domain" description="WCX" evidence="2">
    <location>
        <begin position="301"/>
        <end position="371"/>
    </location>
</feature>
<reference evidence="3 4" key="1">
    <citation type="submission" date="2017-05" db="EMBL/GenBank/DDBJ databases">
        <title>Genomic insights into alkan degradation activity of Oleiphilus messinensis.</title>
        <authorList>
            <person name="Kozyavkin S.A."/>
            <person name="Slesarev A.I."/>
            <person name="Golyshin P.N."/>
            <person name="Korzhenkov A."/>
            <person name="Golyshina O.N."/>
            <person name="Toshchakov S.V."/>
        </authorList>
    </citation>
    <scope>NUCLEOTIDE SEQUENCE [LARGE SCALE GENOMIC DNA]</scope>
    <source>
        <strain evidence="3 4">ME102</strain>
    </source>
</reference>
<dbReference type="Proteomes" id="UP000196027">
    <property type="component" value="Chromosome"/>
</dbReference>
<dbReference type="PANTHER" id="PTHR34580">
    <property type="match status" value="1"/>
</dbReference>
<gene>
    <name evidence="3" type="ORF">OLMES_3846</name>
</gene>
<dbReference type="Pfam" id="PF25583">
    <property type="entry name" value="WCX"/>
    <property type="match status" value="1"/>
</dbReference>
<dbReference type="EMBL" id="CP021425">
    <property type="protein sequence ID" value="ARU57866.1"/>
    <property type="molecule type" value="Genomic_DNA"/>
</dbReference>
<dbReference type="AlphaFoldDB" id="A0A1Y0IDK9"/>
<dbReference type="InterPro" id="IPR057727">
    <property type="entry name" value="WCX_dom"/>
</dbReference>
<dbReference type="PANTHER" id="PTHR34580:SF1">
    <property type="entry name" value="PROTEIN PAFC"/>
    <property type="match status" value="1"/>
</dbReference>
<dbReference type="PROSITE" id="PS52050">
    <property type="entry name" value="WYL"/>
    <property type="match status" value="1"/>
</dbReference>
<dbReference type="InterPro" id="IPR051534">
    <property type="entry name" value="CBASS_pafABC_assoc_protein"/>
</dbReference>
<sequence length="378" mass="43566">MQTFLRRLAILDYLKRVRTAKSTQDILYHLTATGYLLDDLEPKSLQRVVQRDLVFLRGGPLNGEADNEFGLDVTPGVRRALLWQMEPYGLQSFDFEKMPKFLALAFSMVRKHLISIMPQNTVAELTAFFDHAEEKLALSENSLSPENYRRLKESIEFFQRGQRLQAAPINPETLDTIYRAIVKNRQVQFRYRSKDYCVHPLGVAILLPKLYLIGTKVNGVDESTPVSRSGTGVRVEYRNFLIHKIEDIYLSQNAAEIPDGFSLKQYLDEGHMDVLVDYRDTERYTLRLHLTIPSGRRGLLDDLRDSPISVDQIIAERETVHKQDGLEAYCLTATVRRTVQLRNWLLSLGSVATVIEPHVIREDLLATVRDLQRNYERD</sequence>
<protein>
    <submittedName>
        <fullName evidence="3">Transcriptional regulator</fullName>
    </submittedName>
</protein>
<accession>A0A1Y0IDK9</accession>
<organism evidence="3 4">
    <name type="scientific">Oleiphilus messinensis</name>
    <dbReference type="NCBI Taxonomy" id="141451"/>
    <lineage>
        <taxon>Bacteria</taxon>
        <taxon>Pseudomonadati</taxon>
        <taxon>Pseudomonadota</taxon>
        <taxon>Gammaproteobacteria</taxon>
        <taxon>Oceanospirillales</taxon>
        <taxon>Oleiphilaceae</taxon>
        <taxon>Oleiphilus</taxon>
    </lineage>
</organism>
<evidence type="ECO:0000259" key="2">
    <source>
        <dbReference type="Pfam" id="PF25583"/>
    </source>
</evidence>
<dbReference type="KEGG" id="ome:OLMES_3846"/>
<dbReference type="Pfam" id="PF13280">
    <property type="entry name" value="WYL"/>
    <property type="match status" value="1"/>
</dbReference>
<dbReference type="InterPro" id="IPR026881">
    <property type="entry name" value="WYL_dom"/>
</dbReference>
<evidence type="ECO:0000259" key="1">
    <source>
        <dbReference type="Pfam" id="PF13280"/>
    </source>
</evidence>
<dbReference type="RefSeq" id="WP_087462714.1">
    <property type="nucleotide sequence ID" value="NZ_CP021425.1"/>
</dbReference>